<reference evidence="1 2" key="1">
    <citation type="submission" date="2017-10" db="EMBL/GenBank/DDBJ databases">
        <title>Sequencing the genomes of 1000 actinobacteria strains.</title>
        <authorList>
            <person name="Klenk H.-P."/>
        </authorList>
    </citation>
    <scope>NUCLEOTIDE SEQUENCE [LARGE SCALE GENOMIC DNA]</scope>
    <source>
        <strain evidence="1 2">DSM 46092</strain>
    </source>
</reference>
<evidence type="ECO:0000313" key="2">
    <source>
        <dbReference type="Proteomes" id="UP000243542"/>
    </source>
</evidence>
<comment type="caution">
    <text evidence="1">The sequence shown here is derived from an EMBL/GenBank/DDBJ whole genome shotgun (WGS) entry which is preliminary data.</text>
</comment>
<organism evidence="1 2">
    <name type="scientific">Amycolatopsis sulphurea</name>
    <dbReference type="NCBI Taxonomy" id="76022"/>
    <lineage>
        <taxon>Bacteria</taxon>
        <taxon>Bacillati</taxon>
        <taxon>Actinomycetota</taxon>
        <taxon>Actinomycetes</taxon>
        <taxon>Pseudonocardiales</taxon>
        <taxon>Pseudonocardiaceae</taxon>
        <taxon>Amycolatopsis</taxon>
    </lineage>
</organism>
<proteinExistence type="predicted"/>
<dbReference type="EMBL" id="PDJK01000002">
    <property type="protein sequence ID" value="PFG50040.1"/>
    <property type="molecule type" value="Genomic_DNA"/>
</dbReference>
<dbReference type="AlphaFoldDB" id="A0A2A9FHQ7"/>
<dbReference type="Proteomes" id="UP000243542">
    <property type="component" value="Unassembled WGS sequence"/>
</dbReference>
<sequence>MGDLVRAAARGTPTPGGGLFVASGQAVARLDQP</sequence>
<name>A0A2A9FHQ7_9PSEU</name>
<gene>
    <name evidence="1" type="ORF">ATK36_5242</name>
</gene>
<accession>A0A2A9FHQ7</accession>
<protein>
    <submittedName>
        <fullName evidence="1">Uncharacterized protein</fullName>
    </submittedName>
</protein>
<keyword evidence="2" id="KW-1185">Reference proteome</keyword>
<evidence type="ECO:0000313" key="1">
    <source>
        <dbReference type="EMBL" id="PFG50040.1"/>
    </source>
</evidence>